<dbReference type="Gene3D" id="1.20.1270.60">
    <property type="entry name" value="Arfaptin homology (AH) domain/BAR domain"/>
    <property type="match status" value="1"/>
</dbReference>
<dbReference type="WBParaSite" id="TASK_0000638701-mRNA-1">
    <property type="protein sequence ID" value="TASK_0000638701-mRNA-1"/>
    <property type="gene ID" value="TASK_0000638701"/>
</dbReference>
<evidence type="ECO:0000259" key="2">
    <source>
        <dbReference type="Pfam" id="PF03114"/>
    </source>
</evidence>
<dbReference type="GO" id="GO:0005737">
    <property type="term" value="C:cytoplasm"/>
    <property type="evidence" value="ECO:0007669"/>
    <property type="project" value="InterPro"/>
</dbReference>
<organism evidence="5">
    <name type="scientific">Taenia asiatica</name>
    <name type="common">Asian tapeworm</name>
    <dbReference type="NCBI Taxonomy" id="60517"/>
    <lineage>
        <taxon>Eukaryota</taxon>
        <taxon>Metazoa</taxon>
        <taxon>Spiralia</taxon>
        <taxon>Lophotrochozoa</taxon>
        <taxon>Platyhelminthes</taxon>
        <taxon>Cestoda</taxon>
        <taxon>Eucestoda</taxon>
        <taxon>Cyclophyllidea</taxon>
        <taxon>Taeniidae</taxon>
        <taxon>Taenia</taxon>
    </lineage>
</organism>
<reference evidence="5" key="1">
    <citation type="submission" date="2017-02" db="UniProtKB">
        <authorList>
            <consortium name="WormBaseParasite"/>
        </authorList>
    </citation>
    <scope>IDENTIFICATION</scope>
</reference>
<dbReference type="SUPFAM" id="SSF103657">
    <property type="entry name" value="BAR/IMD domain-like"/>
    <property type="match status" value="1"/>
</dbReference>
<protein>
    <submittedName>
        <fullName evidence="5">BAR domain-containing protein</fullName>
    </submittedName>
</protein>
<proteinExistence type="predicted"/>
<dbReference type="Pfam" id="PF03114">
    <property type="entry name" value="BAR"/>
    <property type="match status" value="1"/>
</dbReference>
<feature type="domain" description="BAR" evidence="2">
    <location>
        <begin position="13"/>
        <end position="143"/>
    </location>
</feature>
<gene>
    <name evidence="3" type="ORF">TASK_LOCUS6388</name>
</gene>
<dbReference type="InterPro" id="IPR004148">
    <property type="entry name" value="BAR_dom"/>
</dbReference>
<name>A0A0R3W7V2_TAEAS</name>
<dbReference type="OrthoDB" id="14167at2759"/>
<feature type="signal peptide" evidence="1">
    <location>
        <begin position="1"/>
        <end position="19"/>
    </location>
</feature>
<keyword evidence="1" id="KW-0732">Signal</keyword>
<evidence type="ECO:0000313" key="3">
    <source>
        <dbReference type="EMBL" id="VDK36598.1"/>
    </source>
</evidence>
<dbReference type="InterPro" id="IPR027267">
    <property type="entry name" value="AH/BAR_dom_sf"/>
</dbReference>
<dbReference type="AlphaFoldDB" id="A0A0R3W7V2"/>
<reference evidence="3 4" key="2">
    <citation type="submission" date="2018-11" db="EMBL/GenBank/DDBJ databases">
        <authorList>
            <consortium name="Pathogen Informatics"/>
        </authorList>
    </citation>
    <scope>NUCLEOTIDE SEQUENCE [LARGE SCALE GENOMIC DNA]</scope>
</reference>
<dbReference type="Proteomes" id="UP000282613">
    <property type="component" value="Unassembled WGS sequence"/>
</dbReference>
<dbReference type="EMBL" id="UYRS01018495">
    <property type="protein sequence ID" value="VDK36598.1"/>
    <property type="molecule type" value="Genomic_DNA"/>
</dbReference>
<sequence>MTPFGIIQSFLLAVTLSQCAPAFSDLGQSEQEFAMNVQSEVLLVIKNFLTTHWPKIQRERRKLDLLRVDYDWARNENGKKVDESKVAIAKQSFDRQLYLTQVLLQQCKITREEIANALEGMATAQWQHFKKCEEIMLRLNTEINSDSLLQ</sequence>
<feature type="chain" id="PRO_5043132652" evidence="1">
    <location>
        <begin position="20"/>
        <end position="150"/>
    </location>
</feature>
<keyword evidence="4" id="KW-1185">Reference proteome</keyword>
<evidence type="ECO:0000313" key="5">
    <source>
        <dbReference type="WBParaSite" id="TASK_0000638701-mRNA-1"/>
    </source>
</evidence>
<dbReference type="STRING" id="60517.A0A0R3W7V2"/>
<evidence type="ECO:0000256" key="1">
    <source>
        <dbReference type="SAM" id="SignalP"/>
    </source>
</evidence>
<evidence type="ECO:0000313" key="4">
    <source>
        <dbReference type="Proteomes" id="UP000282613"/>
    </source>
</evidence>
<accession>A0A0R3W7V2</accession>